<evidence type="ECO:0000259" key="3">
    <source>
        <dbReference type="Pfam" id="PF01464"/>
    </source>
</evidence>
<feature type="transmembrane region" description="Helical" evidence="2">
    <location>
        <begin position="7"/>
        <end position="29"/>
    </location>
</feature>
<evidence type="ECO:0000313" key="5">
    <source>
        <dbReference type="Proteomes" id="UP001497493"/>
    </source>
</evidence>
<protein>
    <submittedName>
        <fullName evidence="4">Transglycosylase SLT domain-containing protein</fullName>
    </submittedName>
</protein>
<dbReference type="Pfam" id="PF01464">
    <property type="entry name" value="SLT"/>
    <property type="match status" value="1"/>
</dbReference>
<dbReference type="InterPro" id="IPR008258">
    <property type="entry name" value="Transglycosylase_SLT_dom_1"/>
</dbReference>
<feature type="transmembrane region" description="Helical" evidence="2">
    <location>
        <begin position="72"/>
        <end position="90"/>
    </location>
</feature>
<feature type="transmembrane region" description="Helical" evidence="2">
    <location>
        <begin position="41"/>
        <end position="60"/>
    </location>
</feature>
<proteinExistence type="inferred from homology"/>
<evidence type="ECO:0000256" key="2">
    <source>
        <dbReference type="SAM" id="Phobius"/>
    </source>
</evidence>
<sequence length="330" mass="35752">MLVGAEAGALTGTALIAIIAMLGCAAEWFAGTGFTESLLPFAGSVLLLTLTGSLALRLWWWLRARLQPRVAPLPALLALGLLGGAGWFASSDMFRRELANLRSLVGGTEEAERAAIAHQVFAAYRRSDLTQMQRLLERAQAYLPVIRQAAEANGVDEEVLVGIGAAESSFSPRDSKDGGRGLFQITAPPKGAIEAVKQQLGTDRPDPFNHRHNAFLGAATLRHYLRDMEGDLFLGLLAYNIGPRNGGLRSIMNQYGARDFVTIQPYLKNLPRDYPIRVLTAALAYRLWRIDGKLPRYEEGSNARHIQAVGIPGLGETLRASRKGGAEPPA</sequence>
<keyword evidence="2" id="KW-1133">Transmembrane helix</keyword>
<evidence type="ECO:0000313" key="4">
    <source>
        <dbReference type="EMBL" id="CAL1241594.1"/>
    </source>
</evidence>
<reference evidence="4 5" key="1">
    <citation type="submission" date="2024-04" db="EMBL/GenBank/DDBJ databases">
        <authorList>
            <person name="Cremers G."/>
        </authorList>
    </citation>
    <scope>NUCLEOTIDE SEQUENCE [LARGE SCALE GENOMIC DNA]</scope>
    <source>
        <strain evidence="4">MeCH1-AG</strain>
    </source>
</reference>
<dbReference type="InterPro" id="IPR023346">
    <property type="entry name" value="Lysozyme-like_dom_sf"/>
</dbReference>
<keyword evidence="2" id="KW-0472">Membrane</keyword>
<keyword evidence="2" id="KW-0812">Transmembrane</keyword>
<dbReference type="SUPFAM" id="SSF53955">
    <property type="entry name" value="Lysozyme-like"/>
    <property type="match status" value="1"/>
</dbReference>
<dbReference type="EMBL" id="OZ026884">
    <property type="protein sequence ID" value="CAL1241594.1"/>
    <property type="molecule type" value="Genomic_DNA"/>
</dbReference>
<dbReference type="Gene3D" id="1.10.530.10">
    <property type="match status" value="1"/>
</dbReference>
<dbReference type="PANTHER" id="PTHR37423">
    <property type="entry name" value="SOLUBLE LYTIC MUREIN TRANSGLYCOSYLASE-RELATED"/>
    <property type="match status" value="1"/>
</dbReference>
<evidence type="ECO:0000256" key="1">
    <source>
        <dbReference type="ARBA" id="ARBA00007734"/>
    </source>
</evidence>
<keyword evidence="5" id="KW-1185">Reference proteome</keyword>
<name>A0ABM9NLR5_9GAMM</name>
<feature type="domain" description="Transglycosylase SLT" evidence="3">
    <location>
        <begin position="145"/>
        <end position="245"/>
    </location>
</feature>
<gene>
    <name evidence="4" type="ORF">MECH1_V1_2818</name>
</gene>
<dbReference type="Proteomes" id="UP001497493">
    <property type="component" value="Chromosome"/>
</dbReference>
<organism evidence="4 5">
    <name type="scientific">Candidatus Methylocalor cossyra</name>
    <dbReference type="NCBI Taxonomy" id="3108543"/>
    <lineage>
        <taxon>Bacteria</taxon>
        <taxon>Pseudomonadati</taxon>
        <taxon>Pseudomonadota</taxon>
        <taxon>Gammaproteobacteria</taxon>
        <taxon>Methylococcales</taxon>
        <taxon>Methylococcaceae</taxon>
        <taxon>Candidatus Methylocalor</taxon>
    </lineage>
</organism>
<accession>A0ABM9NLR5</accession>
<dbReference type="PANTHER" id="PTHR37423:SF2">
    <property type="entry name" value="MEMBRANE-BOUND LYTIC MUREIN TRANSGLYCOSYLASE C"/>
    <property type="match status" value="1"/>
</dbReference>
<comment type="similarity">
    <text evidence="1">Belongs to the transglycosylase Slt family.</text>
</comment>